<evidence type="ECO:0000313" key="2">
    <source>
        <dbReference type="EMBL" id="CEG17314.1"/>
    </source>
</evidence>
<comment type="caution">
    <text evidence="2">The sequence shown here is derived from an EMBL/GenBank/DDBJ whole genome shotgun (WGS) entry which is preliminary data.</text>
</comment>
<dbReference type="KEGG" id="xcn:J169_03015"/>
<dbReference type="EMBL" id="CCXZ01000157">
    <property type="protein sequence ID" value="CEG17314.1"/>
    <property type="molecule type" value="Genomic_DNA"/>
</dbReference>
<dbReference type="Proteomes" id="UP000653002">
    <property type="component" value="Unassembled WGS sequence"/>
</dbReference>
<dbReference type="RefSeq" id="WP_011051862.1">
    <property type="nucleotide sequence ID" value="NZ_CAVLHM010000044.1"/>
</dbReference>
<dbReference type="GeneID" id="66911922"/>
<dbReference type="KEGG" id="xcf:J172_03008"/>
<gene>
    <name evidence="3" type="ORF">GUH15_11850</name>
    <name evidence="2" type="ORF">XAC3562_610186</name>
</gene>
<dbReference type="AlphaFoldDB" id="A0A0U5FFY8"/>
<keyword evidence="1" id="KW-0732">Signal</keyword>
<sequence>MKTSLITLLCVVAASMSAPVSAQVFDRARLRAAATGQTVVVDRASFRLIPGAVVRLADATRGAAATQTLTSTQTRTNAPVARVDRYAIYLDTSGAADAVARTTRSEPSATVVAALETRSGQPALLGASIKLFDTTPAIARALATHTGGRLLYASATDGSAMIGYDSAMTALDNCRQLQGSHGVGAIKPEVIVPAARPL</sequence>
<dbReference type="KEGG" id="xcu:J159_03000"/>
<dbReference type="OMA" id="MTALDNC"/>
<proteinExistence type="predicted"/>
<evidence type="ECO:0000256" key="1">
    <source>
        <dbReference type="SAM" id="SignalP"/>
    </source>
</evidence>
<keyword evidence="4" id="KW-1185">Reference proteome</keyword>
<feature type="chain" id="PRO_5044547492" description="Secreted protein" evidence="1">
    <location>
        <begin position="23"/>
        <end position="198"/>
    </location>
</feature>
<protein>
    <recommendedName>
        <fullName evidence="5">Secreted protein</fullName>
    </recommendedName>
</protein>
<dbReference type="KEGG" id="xcw:J162_03003"/>
<reference evidence="3" key="2">
    <citation type="submission" date="2020-01" db="EMBL/GenBank/DDBJ databases">
        <authorList>
            <person name="Richard D."/>
        </authorList>
    </citation>
    <scope>NUCLEOTIDE SEQUENCE</scope>
    <source>
        <strain evidence="3">JP541</strain>
    </source>
</reference>
<feature type="signal peptide" evidence="1">
    <location>
        <begin position="1"/>
        <end position="22"/>
    </location>
</feature>
<reference evidence="2 4" key="1">
    <citation type="submission" date="2014-09" db="EMBL/GenBank/DDBJ databases">
        <authorList>
            <person name="Regsiter A."/>
        </authorList>
    </citation>
    <scope>NUCLEOTIDE SEQUENCE [LARGE SCALE GENOMIC DNA]</scope>
</reference>
<evidence type="ECO:0008006" key="5">
    <source>
        <dbReference type="Google" id="ProtNLM"/>
    </source>
</evidence>
<dbReference type="PATRIC" id="fig|434928.28.peg.3090"/>
<organism evidence="2 4">
    <name type="scientific">Xanthomonas citri pv. citri</name>
    <dbReference type="NCBI Taxonomy" id="611301"/>
    <lineage>
        <taxon>Bacteria</taxon>
        <taxon>Pseudomonadati</taxon>
        <taxon>Pseudomonadota</taxon>
        <taxon>Gammaproteobacteria</taxon>
        <taxon>Lysobacterales</taxon>
        <taxon>Lysobacteraceae</taxon>
        <taxon>Xanthomonas</taxon>
    </lineage>
</organism>
<name>A0A0U5FFY8_XANCI</name>
<dbReference type="Proteomes" id="UP000052230">
    <property type="component" value="Unassembled WGS sequence"/>
</dbReference>
<accession>A0A0U5FFY8</accession>
<evidence type="ECO:0000313" key="3">
    <source>
        <dbReference type="EMBL" id="MBD4336737.1"/>
    </source>
</evidence>
<dbReference type="KEGG" id="xcm:J164_03000"/>
<evidence type="ECO:0000313" key="4">
    <source>
        <dbReference type="Proteomes" id="UP000052230"/>
    </source>
</evidence>
<dbReference type="EMBL" id="JAABFR010000945">
    <property type="protein sequence ID" value="MBD4336737.1"/>
    <property type="molecule type" value="Genomic_DNA"/>
</dbReference>
<dbReference type="KEGG" id="xcr:J163_03000"/>